<dbReference type="GO" id="GO:0006099">
    <property type="term" value="P:tricarboxylic acid cycle"/>
    <property type="evidence" value="ECO:0007669"/>
    <property type="project" value="UniProtKB-KW"/>
</dbReference>
<dbReference type="EMBL" id="JAMZFT010000001">
    <property type="protein sequence ID" value="MCP1335444.1"/>
    <property type="molecule type" value="Genomic_DNA"/>
</dbReference>
<dbReference type="PANTHER" id="PTHR43334">
    <property type="entry name" value="ACETATE--COA LIGASE [ADP-FORMING]"/>
    <property type="match status" value="1"/>
</dbReference>
<dbReference type="PROSITE" id="PS50975">
    <property type="entry name" value="ATP_GRASP"/>
    <property type="match status" value="1"/>
</dbReference>
<dbReference type="AlphaFoldDB" id="A0A9J6P7Y2"/>
<evidence type="ECO:0000256" key="1">
    <source>
        <dbReference type="ARBA" id="ARBA00022532"/>
    </source>
</evidence>
<gene>
    <name evidence="8" type="ORF">NJQ99_03385</name>
</gene>
<evidence type="ECO:0000259" key="7">
    <source>
        <dbReference type="PROSITE" id="PS50975"/>
    </source>
</evidence>
<accession>A0A9J6P7Y2</accession>
<dbReference type="InterPro" id="IPR032875">
    <property type="entry name" value="Succ_CoA_lig_flav_dom"/>
</dbReference>
<evidence type="ECO:0000256" key="2">
    <source>
        <dbReference type="ARBA" id="ARBA00022598"/>
    </source>
</evidence>
<dbReference type="Gene3D" id="3.30.470.20">
    <property type="entry name" value="ATP-grasp fold, B domain"/>
    <property type="match status" value="1"/>
</dbReference>
<dbReference type="InterPro" id="IPR051538">
    <property type="entry name" value="Acyl-CoA_Synth/Transferase"/>
</dbReference>
<dbReference type="PANTHER" id="PTHR43334:SF1">
    <property type="entry name" value="3-HYDROXYPROPIONATE--COA LIGASE [ADP-FORMING]"/>
    <property type="match status" value="1"/>
</dbReference>
<dbReference type="GO" id="GO:0005524">
    <property type="term" value="F:ATP binding"/>
    <property type="evidence" value="ECO:0007669"/>
    <property type="project" value="UniProtKB-UniRule"/>
</dbReference>
<dbReference type="SUPFAM" id="SSF56059">
    <property type="entry name" value="Glutathione synthetase ATP-binding domain-like"/>
    <property type="match status" value="1"/>
</dbReference>
<evidence type="ECO:0000256" key="3">
    <source>
        <dbReference type="ARBA" id="ARBA00022741"/>
    </source>
</evidence>
<keyword evidence="3 6" id="KW-0547">Nucleotide-binding</keyword>
<keyword evidence="4 6" id="KW-0067">ATP-binding</keyword>
<evidence type="ECO:0000256" key="4">
    <source>
        <dbReference type="ARBA" id="ARBA00022840"/>
    </source>
</evidence>
<keyword evidence="9" id="KW-1185">Reference proteome</keyword>
<dbReference type="Gene3D" id="3.30.1490.20">
    <property type="entry name" value="ATP-grasp fold, A domain"/>
    <property type="match status" value="1"/>
</dbReference>
<evidence type="ECO:0000256" key="5">
    <source>
        <dbReference type="ARBA" id="ARBA00060888"/>
    </source>
</evidence>
<dbReference type="Pfam" id="PF13607">
    <property type="entry name" value="Succ_CoA_lig"/>
    <property type="match status" value="1"/>
</dbReference>
<dbReference type="InterPro" id="IPR013815">
    <property type="entry name" value="ATP_grasp_subdomain_1"/>
</dbReference>
<evidence type="ECO:0000313" key="8">
    <source>
        <dbReference type="EMBL" id="MCP1335444.1"/>
    </source>
</evidence>
<keyword evidence="2 8" id="KW-0436">Ligase</keyword>
<sequence length="722" mass="75670">MGVLRPVYSHKDLHRLIAPKVVAVVGASPAPGSFGERTLSNLSGFDGKVYGVNPKYEEANGVPCFASVTALPETPDCVIVAVAAKFVEGVITECAERGVGGAIVYASGFAETGTPDGIAAQERLVSIGREGGVRIVGPNCVGLVNTHLRAGLNFMAGFQDMKLVTGPVSLVSQSGGLGYTMFQGMERGIGIGHYLAAGNSADVDVCDHISYLADDPDTKVIVCLFEGVKDGNRLVEAAERARDRGKPLIFYKMGTGEAARETAMSHTGTMVGAQEAYHAAFERAGAIAIDRLDGLLETANFFARSGAPRSGRGVGVMATSGGAAVITADKAEQHGVPLPPLSDATAEALKQFVPGFGSVANPSDLTAEVLKTRETFVGCFEAFAADPSFDALIVPLVFASPVSSGARAPLMSEMARRTGLPIVGIWMNDWLQGPGSEVLDADTHASIFRSSDHCFEAIAHWFRWHRRRTEVQARGTPARLSGRQAGEAARAALTSLPRDTRSPDEVTAKDILARYGIGILKERLAKDAQEAARVAQEIGFPVALKIASPDIAHKTEAGGVVLNLADEDAVRTAFTQIAVAAKAYNPSARIEGCVVQEMVPGGLELVLGARIDAQFGPLVAVGLGGTLVELLRDTAVGLAPVSAAEAREMLESLKGAALLKGYRGSEPVDVDALAEQVARFSEFVADAADLVEEVDVNPVIVRGARAVAVDALIVTKKHEGRG</sequence>
<dbReference type="InterPro" id="IPR011761">
    <property type="entry name" value="ATP-grasp"/>
</dbReference>
<dbReference type="Pfam" id="PF13380">
    <property type="entry name" value="CoA_binding_2"/>
    <property type="match status" value="1"/>
</dbReference>
<proteinExistence type="inferred from homology"/>
<dbReference type="Proteomes" id="UP001055804">
    <property type="component" value="Unassembled WGS sequence"/>
</dbReference>
<protein>
    <submittedName>
        <fullName evidence="8">Acetate--CoA ligase family protein</fullName>
    </submittedName>
</protein>
<comment type="similarity">
    <text evidence="5">In the N-terminal section; belongs to the acetate CoA ligase alpha subunit family.</text>
</comment>
<evidence type="ECO:0000256" key="6">
    <source>
        <dbReference type="PROSITE-ProRule" id="PRU00409"/>
    </source>
</evidence>
<dbReference type="SMART" id="SM00881">
    <property type="entry name" value="CoA_binding"/>
    <property type="match status" value="1"/>
</dbReference>
<dbReference type="GO" id="GO:0046872">
    <property type="term" value="F:metal ion binding"/>
    <property type="evidence" value="ECO:0007669"/>
    <property type="project" value="InterPro"/>
</dbReference>
<reference evidence="8" key="1">
    <citation type="submission" date="2022-06" db="EMBL/GenBank/DDBJ databases">
        <title>Isolation and Genomics of Futiania mangrovii gen. nov., sp. nov., a Rare and Metabolically-versatile member in the Class Alphaproteobacteria.</title>
        <authorList>
            <person name="Liu L."/>
            <person name="Huang W.-C."/>
            <person name="Pan J."/>
            <person name="Li J."/>
            <person name="Huang Y."/>
            <person name="Du H."/>
            <person name="Liu Y."/>
            <person name="Li M."/>
        </authorList>
    </citation>
    <scope>NUCLEOTIDE SEQUENCE</scope>
    <source>
        <strain evidence="8">FT118</strain>
    </source>
</reference>
<dbReference type="RefSeq" id="WP_269331389.1">
    <property type="nucleotide sequence ID" value="NZ_JAMZFT010000001.1"/>
</dbReference>
<keyword evidence="1" id="KW-0816">Tricarboxylic acid cycle</keyword>
<dbReference type="SUPFAM" id="SSF52210">
    <property type="entry name" value="Succinyl-CoA synthetase domains"/>
    <property type="match status" value="2"/>
</dbReference>
<dbReference type="SUPFAM" id="SSF51735">
    <property type="entry name" value="NAD(P)-binding Rossmann-fold domains"/>
    <property type="match status" value="1"/>
</dbReference>
<dbReference type="InterPro" id="IPR003781">
    <property type="entry name" value="CoA-bd"/>
</dbReference>
<dbReference type="FunFam" id="3.30.1490.20:FF:000020">
    <property type="entry name" value="Protein lysine acetyltransferase"/>
    <property type="match status" value="1"/>
</dbReference>
<dbReference type="InterPro" id="IPR016102">
    <property type="entry name" value="Succinyl-CoA_synth-like"/>
</dbReference>
<dbReference type="Gene3D" id="3.40.50.720">
    <property type="entry name" value="NAD(P)-binding Rossmann-like Domain"/>
    <property type="match status" value="1"/>
</dbReference>
<name>A0A9J6P7Y2_9PROT</name>
<feature type="domain" description="ATP-grasp" evidence="7">
    <location>
        <begin position="509"/>
        <end position="720"/>
    </location>
</feature>
<dbReference type="GO" id="GO:0016874">
    <property type="term" value="F:ligase activity"/>
    <property type="evidence" value="ECO:0007669"/>
    <property type="project" value="UniProtKB-KW"/>
</dbReference>
<dbReference type="Gene3D" id="3.40.50.261">
    <property type="entry name" value="Succinyl-CoA synthetase domains"/>
    <property type="match status" value="2"/>
</dbReference>
<dbReference type="Pfam" id="PF13549">
    <property type="entry name" value="ATP-grasp_5"/>
    <property type="match status" value="1"/>
</dbReference>
<evidence type="ECO:0000313" key="9">
    <source>
        <dbReference type="Proteomes" id="UP001055804"/>
    </source>
</evidence>
<organism evidence="8 9">
    <name type="scientific">Futiania mangrovi</name>
    <dbReference type="NCBI Taxonomy" id="2959716"/>
    <lineage>
        <taxon>Bacteria</taxon>
        <taxon>Pseudomonadati</taxon>
        <taxon>Pseudomonadota</taxon>
        <taxon>Alphaproteobacteria</taxon>
        <taxon>Futianiales</taxon>
        <taxon>Futianiaceae</taxon>
        <taxon>Futiania</taxon>
    </lineage>
</organism>
<comment type="caution">
    <text evidence="8">The sequence shown here is derived from an EMBL/GenBank/DDBJ whole genome shotgun (WGS) entry which is preliminary data.</text>
</comment>
<dbReference type="InterPro" id="IPR036291">
    <property type="entry name" value="NAD(P)-bd_dom_sf"/>
</dbReference>